<organism evidence="1 2">
    <name type="scientific">Hibiscus trionum</name>
    <name type="common">Flower of an hour</name>
    <dbReference type="NCBI Taxonomy" id="183268"/>
    <lineage>
        <taxon>Eukaryota</taxon>
        <taxon>Viridiplantae</taxon>
        <taxon>Streptophyta</taxon>
        <taxon>Embryophyta</taxon>
        <taxon>Tracheophyta</taxon>
        <taxon>Spermatophyta</taxon>
        <taxon>Magnoliopsida</taxon>
        <taxon>eudicotyledons</taxon>
        <taxon>Gunneridae</taxon>
        <taxon>Pentapetalae</taxon>
        <taxon>rosids</taxon>
        <taxon>malvids</taxon>
        <taxon>Malvales</taxon>
        <taxon>Malvaceae</taxon>
        <taxon>Malvoideae</taxon>
        <taxon>Hibiscus</taxon>
    </lineage>
</organism>
<name>A0A9W7HCM7_HIBTR</name>
<dbReference type="Proteomes" id="UP001165190">
    <property type="component" value="Unassembled WGS sequence"/>
</dbReference>
<dbReference type="EMBL" id="BSYR01000011">
    <property type="protein sequence ID" value="GMI75037.1"/>
    <property type="molecule type" value="Genomic_DNA"/>
</dbReference>
<dbReference type="SUPFAM" id="SSF56219">
    <property type="entry name" value="DNase I-like"/>
    <property type="match status" value="1"/>
</dbReference>
<proteinExistence type="predicted"/>
<evidence type="ECO:0000313" key="1">
    <source>
        <dbReference type="EMBL" id="GMI75037.1"/>
    </source>
</evidence>
<evidence type="ECO:0000313" key="2">
    <source>
        <dbReference type="Proteomes" id="UP001165190"/>
    </source>
</evidence>
<dbReference type="AlphaFoldDB" id="A0A9W7HCM7"/>
<evidence type="ECO:0008006" key="3">
    <source>
        <dbReference type="Google" id="ProtNLM"/>
    </source>
</evidence>
<keyword evidence="2" id="KW-1185">Reference proteome</keyword>
<comment type="caution">
    <text evidence="1">The sequence shown here is derived from an EMBL/GenBank/DDBJ whole genome shotgun (WGS) entry which is preliminary data.</text>
</comment>
<protein>
    <recommendedName>
        <fullName evidence="3">Endonuclease/exonuclease/phosphatase domain-containing protein</fullName>
    </recommendedName>
</protein>
<reference evidence="1" key="1">
    <citation type="submission" date="2023-05" db="EMBL/GenBank/DDBJ databases">
        <title>Genome and transcriptome analyses reveal genes involved in the formation of fine ridges on petal epidermal cells in Hibiscus trionum.</title>
        <authorList>
            <person name="Koshimizu S."/>
            <person name="Masuda S."/>
            <person name="Ishii T."/>
            <person name="Shirasu K."/>
            <person name="Hoshino A."/>
            <person name="Arita M."/>
        </authorList>
    </citation>
    <scope>NUCLEOTIDE SEQUENCE</scope>
    <source>
        <strain evidence="1">Hamamatsu line</strain>
    </source>
</reference>
<sequence>MGLSMNVHLIDAFRNFVSEAELIDLSLVGGKFTWCNNRDPPTFVRLDRFLISAEFNLAFPGLLQKVLPRSLSDHNDVLLISEQSN</sequence>
<accession>A0A9W7HCM7</accession>
<dbReference type="OrthoDB" id="1881450at2759"/>
<dbReference type="Gene3D" id="3.60.10.10">
    <property type="entry name" value="Endonuclease/exonuclease/phosphatase"/>
    <property type="match status" value="1"/>
</dbReference>
<dbReference type="PANTHER" id="PTHR33710:SF64">
    <property type="entry name" value="ENDONUCLEASE_EXONUCLEASE_PHOSPHATASE DOMAIN-CONTAINING PROTEIN"/>
    <property type="match status" value="1"/>
</dbReference>
<dbReference type="PANTHER" id="PTHR33710">
    <property type="entry name" value="BNAC02G09200D PROTEIN"/>
    <property type="match status" value="1"/>
</dbReference>
<dbReference type="InterPro" id="IPR036691">
    <property type="entry name" value="Endo/exonu/phosph_ase_sf"/>
</dbReference>
<gene>
    <name evidence="1" type="ORF">HRI_001173000</name>
</gene>